<comment type="caution">
    <text evidence="2">The sequence shown here is derived from an EMBL/GenBank/DDBJ whole genome shotgun (WGS) entry which is preliminary data.</text>
</comment>
<evidence type="ECO:0000313" key="2">
    <source>
        <dbReference type="EMBL" id="GAA1609261.1"/>
    </source>
</evidence>
<feature type="compositionally biased region" description="Basic and acidic residues" evidence="1">
    <location>
        <begin position="1"/>
        <end position="10"/>
    </location>
</feature>
<protein>
    <submittedName>
        <fullName evidence="2">Uncharacterized protein</fullName>
    </submittedName>
</protein>
<keyword evidence="3" id="KW-1185">Reference proteome</keyword>
<proteinExistence type="predicted"/>
<evidence type="ECO:0000313" key="3">
    <source>
        <dbReference type="Proteomes" id="UP001500190"/>
    </source>
</evidence>
<sequence length="58" mass="6349">MRDERDRDGGKGCGQAGADEGGLAGATHRISRAGDLRRTPSDTGERDYNYRLIDPDRN</sequence>
<accession>A0ABN2EP54</accession>
<reference evidence="2 3" key="1">
    <citation type="journal article" date="2019" name="Int. J. Syst. Evol. Microbiol.">
        <title>The Global Catalogue of Microorganisms (GCM) 10K type strain sequencing project: providing services to taxonomists for standard genome sequencing and annotation.</title>
        <authorList>
            <consortium name="The Broad Institute Genomics Platform"/>
            <consortium name="The Broad Institute Genome Sequencing Center for Infectious Disease"/>
            <person name="Wu L."/>
            <person name="Ma J."/>
        </authorList>
    </citation>
    <scope>NUCLEOTIDE SEQUENCE [LARGE SCALE GENOMIC DNA]</scope>
    <source>
        <strain evidence="2 3">JCM 14304</strain>
    </source>
</reference>
<feature type="compositionally biased region" description="Basic and acidic residues" evidence="1">
    <location>
        <begin position="32"/>
        <end position="58"/>
    </location>
</feature>
<organism evidence="2 3">
    <name type="scientific">Kribbella karoonensis</name>
    <dbReference type="NCBI Taxonomy" id="324851"/>
    <lineage>
        <taxon>Bacteria</taxon>
        <taxon>Bacillati</taxon>
        <taxon>Actinomycetota</taxon>
        <taxon>Actinomycetes</taxon>
        <taxon>Propionibacteriales</taxon>
        <taxon>Kribbellaceae</taxon>
        <taxon>Kribbella</taxon>
    </lineage>
</organism>
<name>A0ABN2EP54_9ACTN</name>
<gene>
    <name evidence="2" type="ORF">GCM10009742_69770</name>
</gene>
<dbReference type="Proteomes" id="UP001500190">
    <property type="component" value="Unassembled WGS sequence"/>
</dbReference>
<dbReference type="EMBL" id="BAAAND010000012">
    <property type="protein sequence ID" value="GAA1609261.1"/>
    <property type="molecule type" value="Genomic_DNA"/>
</dbReference>
<evidence type="ECO:0000256" key="1">
    <source>
        <dbReference type="SAM" id="MobiDB-lite"/>
    </source>
</evidence>
<feature type="region of interest" description="Disordered" evidence="1">
    <location>
        <begin position="1"/>
        <end position="58"/>
    </location>
</feature>
<feature type="compositionally biased region" description="Gly residues" evidence="1">
    <location>
        <begin position="11"/>
        <end position="24"/>
    </location>
</feature>